<dbReference type="GO" id="GO:0005634">
    <property type="term" value="C:nucleus"/>
    <property type="evidence" value="ECO:0007669"/>
    <property type="project" value="UniProtKB-SubCell"/>
</dbReference>
<feature type="non-terminal residue" evidence="5">
    <location>
        <position position="107"/>
    </location>
</feature>
<feature type="compositionally biased region" description="Pro residues" evidence="4">
    <location>
        <begin position="8"/>
        <end position="20"/>
    </location>
</feature>
<evidence type="ECO:0000256" key="2">
    <source>
        <dbReference type="ARBA" id="ARBA00010849"/>
    </source>
</evidence>
<dbReference type="AlphaFoldDB" id="A0A5N6TSJ6"/>
<accession>A0A5N6TSJ6</accession>
<dbReference type="InterPro" id="IPR007858">
    <property type="entry name" value="Dpy-30_motif"/>
</dbReference>
<proteinExistence type="inferred from homology"/>
<organism evidence="5 6">
    <name type="scientific">Aspergillus avenaceus</name>
    <dbReference type="NCBI Taxonomy" id="36643"/>
    <lineage>
        <taxon>Eukaryota</taxon>
        <taxon>Fungi</taxon>
        <taxon>Dikarya</taxon>
        <taxon>Ascomycota</taxon>
        <taxon>Pezizomycotina</taxon>
        <taxon>Eurotiomycetes</taxon>
        <taxon>Eurotiomycetidae</taxon>
        <taxon>Eurotiales</taxon>
        <taxon>Aspergillaceae</taxon>
        <taxon>Aspergillus</taxon>
        <taxon>Aspergillus subgen. Circumdati</taxon>
    </lineage>
</organism>
<dbReference type="CDD" id="cd22965">
    <property type="entry name" value="DD_DPY30_SDC1"/>
    <property type="match status" value="1"/>
</dbReference>
<protein>
    <recommendedName>
        <fullName evidence="7">COMPASS complex subunit Sdc1</fullName>
    </recommendedName>
</protein>
<dbReference type="Gene3D" id="1.20.890.10">
    <property type="entry name" value="cAMP-dependent protein kinase regulatory subunit, dimerization-anchoring domain"/>
    <property type="match status" value="1"/>
</dbReference>
<keyword evidence="6" id="KW-1185">Reference proteome</keyword>
<gene>
    <name evidence="5" type="ORF">BDV25DRAFT_157015</name>
</gene>
<dbReference type="EMBL" id="ML742136">
    <property type="protein sequence ID" value="KAE8149051.1"/>
    <property type="molecule type" value="Genomic_DNA"/>
</dbReference>
<evidence type="ECO:0000256" key="4">
    <source>
        <dbReference type="SAM" id="MobiDB-lite"/>
    </source>
</evidence>
<sequence>MTDTNSPVPFPNTIPNPISNPIPNTNTNSPAMPESTTTSAAATPHTTTDPGMRPGGAPARVYMNEKIVPYLLEGMKSVTKEQPANPLRALGEFLIQKSIEVEGGKTP</sequence>
<evidence type="ECO:0000256" key="3">
    <source>
        <dbReference type="ARBA" id="ARBA00023242"/>
    </source>
</evidence>
<comment type="similarity">
    <text evidence="2">Belongs to the dpy-30 family.</text>
</comment>
<comment type="subcellular location">
    <subcellularLocation>
        <location evidence="1">Nucleus</location>
    </subcellularLocation>
</comment>
<keyword evidence="3" id="KW-0539">Nucleus</keyword>
<dbReference type="InterPro" id="IPR049629">
    <property type="entry name" value="DPY30_SDC1_DD"/>
</dbReference>
<dbReference type="Proteomes" id="UP000325780">
    <property type="component" value="Unassembled WGS sequence"/>
</dbReference>
<name>A0A5N6TSJ6_ASPAV</name>
<feature type="region of interest" description="Disordered" evidence="4">
    <location>
        <begin position="1"/>
        <end position="58"/>
    </location>
</feature>
<feature type="compositionally biased region" description="Low complexity" evidence="4">
    <location>
        <begin position="21"/>
        <end position="50"/>
    </location>
</feature>
<reference evidence="5 6" key="1">
    <citation type="submission" date="2019-04" db="EMBL/GenBank/DDBJ databases">
        <title>Friends and foes A comparative genomics study of 23 Aspergillus species from section Flavi.</title>
        <authorList>
            <consortium name="DOE Joint Genome Institute"/>
            <person name="Kjaerbolling I."/>
            <person name="Vesth T."/>
            <person name="Frisvad J.C."/>
            <person name="Nybo J.L."/>
            <person name="Theobald S."/>
            <person name="Kildgaard S."/>
            <person name="Isbrandt T."/>
            <person name="Kuo A."/>
            <person name="Sato A."/>
            <person name="Lyhne E.K."/>
            <person name="Kogle M.E."/>
            <person name="Wiebenga A."/>
            <person name="Kun R.S."/>
            <person name="Lubbers R.J."/>
            <person name="Makela M.R."/>
            <person name="Barry K."/>
            <person name="Chovatia M."/>
            <person name="Clum A."/>
            <person name="Daum C."/>
            <person name="Haridas S."/>
            <person name="He G."/>
            <person name="LaButti K."/>
            <person name="Lipzen A."/>
            <person name="Mondo S."/>
            <person name="Riley R."/>
            <person name="Salamov A."/>
            <person name="Simmons B.A."/>
            <person name="Magnuson J.K."/>
            <person name="Henrissat B."/>
            <person name="Mortensen U.H."/>
            <person name="Larsen T.O."/>
            <person name="Devries R.P."/>
            <person name="Grigoriev I.V."/>
            <person name="Machida M."/>
            <person name="Baker S.E."/>
            <person name="Andersen M.R."/>
        </authorList>
    </citation>
    <scope>NUCLEOTIDE SEQUENCE [LARGE SCALE GENOMIC DNA]</scope>
    <source>
        <strain evidence="5 6">IBT 18842</strain>
    </source>
</reference>
<dbReference type="Pfam" id="PF05186">
    <property type="entry name" value="Dpy-30"/>
    <property type="match status" value="1"/>
</dbReference>
<evidence type="ECO:0000313" key="5">
    <source>
        <dbReference type="EMBL" id="KAE8149051.1"/>
    </source>
</evidence>
<evidence type="ECO:0000313" key="6">
    <source>
        <dbReference type="Proteomes" id="UP000325780"/>
    </source>
</evidence>
<evidence type="ECO:0008006" key="7">
    <source>
        <dbReference type="Google" id="ProtNLM"/>
    </source>
</evidence>
<evidence type="ECO:0000256" key="1">
    <source>
        <dbReference type="ARBA" id="ARBA00004123"/>
    </source>
</evidence>
<dbReference type="OrthoDB" id="417678at2759"/>